<dbReference type="RefSeq" id="WP_108911658.1">
    <property type="nucleotide sequence ID" value="NZ_CP021886.1"/>
</dbReference>
<dbReference type="PANTHER" id="PTHR46111:SF1">
    <property type="entry name" value="RIBOSOMAL RNA SMALL SUBUNIT METHYLTRANSFERASE I"/>
    <property type="match status" value="1"/>
</dbReference>
<gene>
    <name evidence="7" type="primary">rsmI</name>
    <name evidence="7" type="ORF">CDV25_08985</name>
</gene>
<dbReference type="PIRSF" id="PIRSF005917">
    <property type="entry name" value="MTase_YraL"/>
    <property type="match status" value="1"/>
</dbReference>
<keyword evidence="1" id="KW-0963">Cytoplasm</keyword>
<accession>A0A2U8FFE6</accession>
<evidence type="ECO:0000313" key="7">
    <source>
        <dbReference type="EMBL" id="AWI34883.1"/>
    </source>
</evidence>
<evidence type="ECO:0000313" key="8">
    <source>
        <dbReference type="Proteomes" id="UP000244890"/>
    </source>
</evidence>
<dbReference type="InterPro" id="IPR035996">
    <property type="entry name" value="4pyrrol_Methylase_sf"/>
</dbReference>
<reference evidence="7 8" key="1">
    <citation type="submission" date="2017-06" db="EMBL/GenBank/DDBJ databases">
        <title>Complete genome of Helicobacter apodemus.</title>
        <authorList>
            <person name="Cho S."/>
        </authorList>
    </citation>
    <scope>NUCLEOTIDE SEQUENCE [LARGE SCALE GENOMIC DNA]</scope>
    <source>
        <strain evidence="8">SNUVETPUB-15-01</strain>
    </source>
</reference>
<dbReference type="CDD" id="cd11648">
    <property type="entry name" value="RsmI"/>
    <property type="match status" value="1"/>
</dbReference>
<dbReference type="PANTHER" id="PTHR46111">
    <property type="entry name" value="RIBOSOMAL RNA SMALL SUBUNIT METHYLTRANSFERASE I"/>
    <property type="match status" value="1"/>
</dbReference>
<evidence type="ECO:0000256" key="4">
    <source>
        <dbReference type="ARBA" id="ARBA00022679"/>
    </source>
</evidence>
<keyword evidence="3 7" id="KW-0489">Methyltransferase</keyword>
<evidence type="ECO:0000256" key="1">
    <source>
        <dbReference type="ARBA" id="ARBA00022490"/>
    </source>
</evidence>
<evidence type="ECO:0000256" key="3">
    <source>
        <dbReference type="ARBA" id="ARBA00022603"/>
    </source>
</evidence>
<feature type="domain" description="Tetrapyrrole methylase" evidence="6">
    <location>
        <begin position="1"/>
        <end position="207"/>
    </location>
</feature>
<dbReference type="OrthoDB" id="9809084at2"/>
<sequence>MVTFIPTPIGNLEDITLRTLRVLQSCKVLLCEDTRVTKKLIALLKEQNLLKDALTYQYFSFHSHNQLVFLQNTPLEFFDQNIAFLCDAGMPCISDPGVELVKFLQQNSIPYDVLGGVSALTLGVAFSGLVQKEFSFLGFPPHKKKEKMEFFSKVLKSLYPLVFYESPHRLLETLEILYTINPYLEVFLGKELSKKYQDIFCGRIQEIYKSFQTKTIKGEWVMVIKPNMSEDTKHLTQEEVYSLDIPPKIKAKILAKMTNKSIKEIYGNLWRETL</sequence>
<dbReference type="KEGG" id="had:CDV25_08985"/>
<dbReference type="NCBIfam" id="TIGR00096">
    <property type="entry name" value="16S rRNA (cytidine(1402)-2'-O)-methyltransferase"/>
    <property type="match status" value="1"/>
</dbReference>
<dbReference type="EMBL" id="CP021886">
    <property type="protein sequence ID" value="AWI34883.1"/>
    <property type="molecule type" value="Genomic_DNA"/>
</dbReference>
<evidence type="ECO:0000259" key="6">
    <source>
        <dbReference type="Pfam" id="PF00590"/>
    </source>
</evidence>
<dbReference type="Proteomes" id="UP000244890">
    <property type="component" value="Chromosome"/>
</dbReference>
<dbReference type="SUPFAM" id="SSF53790">
    <property type="entry name" value="Tetrapyrrole methylase"/>
    <property type="match status" value="1"/>
</dbReference>
<dbReference type="GO" id="GO:0006364">
    <property type="term" value="P:rRNA processing"/>
    <property type="evidence" value="ECO:0007669"/>
    <property type="project" value="UniProtKB-KW"/>
</dbReference>
<keyword evidence="5" id="KW-0949">S-adenosyl-L-methionine</keyword>
<dbReference type="Gene3D" id="3.40.1010.10">
    <property type="entry name" value="Cobalt-precorrin-4 Transmethylase, Domain 1"/>
    <property type="match status" value="1"/>
</dbReference>
<dbReference type="GO" id="GO:0008168">
    <property type="term" value="F:methyltransferase activity"/>
    <property type="evidence" value="ECO:0007669"/>
    <property type="project" value="UniProtKB-KW"/>
</dbReference>
<evidence type="ECO:0000256" key="5">
    <source>
        <dbReference type="ARBA" id="ARBA00022691"/>
    </source>
</evidence>
<keyword evidence="4 7" id="KW-0808">Transferase</keyword>
<dbReference type="GO" id="GO:0032259">
    <property type="term" value="P:methylation"/>
    <property type="evidence" value="ECO:0007669"/>
    <property type="project" value="UniProtKB-KW"/>
</dbReference>
<dbReference type="Gene3D" id="3.30.950.10">
    <property type="entry name" value="Methyltransferase, Cobalt-precorrin-4 Transmethylase, Domain 2"/>
    <property type="match status" value="1"/>
</dbReference>
<organism evidence="7 8">
    <name type="scientific">Helicobacter apodemus</name>
    <dbReference type="NCBI Taxonomy" id="135569"/>
    <lineage>
        <taxon>Bacteria</taxon>
        <taxon>Pseudomonadati</taxon>
        <taxon>Campylobacterota</taxon>
        <taxon>Epsilonproteobacteria</taxon>
        <taxon>Campylobacterales</taxon>
        <taxon>Helicobacteraceae</taxon>
        <taxon>Helicobacter</taxon>
    </lineage>
</organism>
<name>A0A2U8FFE6_9HELI</name>
<dbReference type="AlphaFoldDB" id="A0A2U8FFE6"/>
<dbReference type="Pfam" id="PF00590">
    <property type="entry name" value="TP_methylase"/>
    <property type="match status" value="1"/>
</dbReference>
<dbReference type="InterPro" id="IPR008189">
    <property type="entry name" value="rRNA_ssu_MeTfrase_I"/>
</dbReference>
<protein>
    <submittedName>
        <fullName evidence="7">16S rRNA (Cytidine(1402)-2'-O)-methyltransferase</fullName>
    </submittedName>
</protein>
<dbReference type="InterPro" id="IPR014776">
    <property type="entry name" value="4pyrrole_Mease_sub2"/>
</dbReference>
<dbReference type="InterPro" id="IPR000878">
    <property type="entry name" value="4pyrrol_Mease"/>
</dbReference>
<proteinExistence type="predicted"/>
<evidence type="ECO:0000256" key="2">
    <source>
        <dbReference type="ARBA" id="ARBA00022552"/>
    </source>
</evidence>
<keyword evidence="2" id="KW-0698">rRNA processing</keyword>
<dbReference type="InterPro" id="IPR014777">
    <property type="entry name" value="4pyrrole_Mease_sub1"/>
</dbReference>